<comment type="caution">
    <text evidence="2">The sequence shown here is derived from an EMBL/GenBank/DDBJ whole genome shotgun (WGS) entry which is preliminary data.</text>
</comment>
<sequence>MPVPSNHIPVKVRPSGLRVTGRSWTSRRATLPMFRQLLKCCGFNVDDERQEEPSEAQSSEEDQQPYGGTITIQDLLKPYQLFDMTGDPRHVHNHKQKTS</sequence>
<name>A0AAD2FVM5_9STRA</name>
<evidence type="ECO:0000256" key="1">
    <source>
        <dbReference type="SAM" id="MobiDB-lite"/>
    </source>
</evidence>
<reference evidence="2" key="1">
    <citation type="submission" date="2023-08" db="EMBL/GenBank/DDBJ databases">
        <authorList>
            <person name="Audoor S."/>
            <person name="Bilcke G."/>
        </authorList>
    </citation>
    <scope>NUCLEOTIDE SEQUENCE</scope>
</reference>
<feature type="compositionally biased region" description="Acidic residues" evidence="1">
    <location>
        <begin position="48"/>
        <end position="63"/>
    </location>
</feature>
<feature type="region of interest" description="Disordered" evidence="1">
    <location>
        <begin position="46"/>
        <end position="68"/>
    </location>
</feature>
<accession>A0AAD2FVM5</accession>
<keyword evidence="3" id="KW-1185">Reference proteome</keyword>
<gene>
    <name evidence="2" type="ORF">CYCCA115_LOCUS14745</name>
</gene>
<dbReference type="Proteomes" id="UP001295423">
    <property type="component" value="Unassembled WGS sequence"/>
</dbReference>
<dbReference type="EMBL" id="CAKOGP040001858">
    <property type="protein sequence ID" value="CAJ1954150.1"/>
    <property type="molecule type" value="Genomic_DNA"/>
</dbReference>
<proteinExistence type="predicted"/>
<dbReference type="AlphaFoldDB" id="A0AAD2FVM5"/>
<organism evidence="2 3">
    <name type="scientific">Cylindrotheca closterium</name>
    <dbReference type="NCBI Taxonomy" id="2856"/>
    <lineage>
        <taxon>Eukaryota</taxon>
        <taxon>Sar</taxon>
        <taxon>Stramenopiles</taxon>
        <taxon>Ochrophyta</taxon>
        <taxon>Bacillariophyta</taxon>
        <taxon>Bacillariophyceae</taxon>
        <taxon>Bacillariophycidae</taxon>
        <taxon>Bacillariales</taxon>
        <taxon>Bacillariaceae</taxon>
        <taxon>Cylindrotheca</taxon>
    </lineage>
</organism>
<protein>
    <submittedName>
        <fullName evidence="2">Uncharacterized protein</fullName>
    </submittedName>
</protein>
<evidence type="ECO:0000313" key="2">
    <source>
        <dbReference type="EMBL" id="CAJ1954150.1"/>
    </source>
</evidence>
<evidence type="ECO:0000313" key="3">
    <source>
        <dbReference type="Proteomes" id="UP001295423"/>
    </source>
</evidence>